<feature type="region of interest" description="Disordered" evidence="1">
    <location>
        <begin position="378"/>
        <end position="840"/>
    </location>
</feature>
<feature type="region of interest" description="Disordered" evidence="1">
    <location>
        <begin position="982"/>
        <end position="1021"/>
    </location>
</feature>
<protein>
    <submittedName>
        <fullName evidence="2">Uncharacterized protein</fullName>
    </submittedName>
</protein>
<evidence type="ECO:0000256" key="1">
    <source>
        <dbReference type="SAM" id="MobiDB-lite"/>
    </source>
</evidence>
<comment type="caution">
    <text evidence="2">The sequence shown here is derived from an EMBL/GenBank/DDBJ whole genome shotgun (WGS) entry which is preliminary data.</text>
</comment>
<feature type="compositionally biased region" description="Gly residues" evidence="1">
    <location>
        <begin position="516"/>
        <end position="546"/>
    </location>
</feature>
<evidence type="ECO:0000313" key="2">
    <source>
        <dbReference type="EMBL" id="KAF5834004.1"/>
    </source>
</evidence>
<reference evidence="2" key="1">
    <citation type="submission" date="2017-08" db="EMBL/GenBank/DDBJ databases">
        <authorList>
            <person name="Polle J.E."/>
            <person name="Barry K."/>
            <person name="Cushman J."/>
            <person name="Schmutz J."/>
            <person name="Tran D."/>
            <person name="Hathwaick L.T."/>
            <person name="Yim W.C."/>
            <person name="Jenkins J."/>
            <person name="Mckie-Krisberg Z.M."/>
            <person name="Prochnik S."/>
            <person name="Lindquist E."/>
            <person name="Dockter R.B."/>
            <person name="Adam C."/>
            <person name="Molina H."/>
            <person name="Bunkerborg J."/>
            <person name="Jin E."/>
            <person name="Buchheim M."/>
            <person name="Magnuson J."/>
        </authorList>
    </citation>
    <scope>NUCLEOTIDE SEQUENCE</scope>
    <source>
        <strain evidence="2">CCAP 19/18</strain>
    </source>
</reference>
<feature type="region of interest" description="Disordered" evidence="1">
    <location>
        <begin position="1121"/>
        <end position="1164"/>
    </location>
</feature>
<feature type="compositionally biased region" description="Polar residues" evidence="1">
    <location>
        <begin position="637"/>
        <end position="646"/>
    </location>
</feature>
<feature type="compositionally biased region" description="Gly residues" evidence="1">
    <location>
        <begin position="803"/>
        <end position="813"/>
    </location>
</feature>
<feature type="compositionally biased region" description="Low complexity" evidence="1">
    <location>
        <begin position="554"/>
        <end position="572"/>
    </location>
</feature>
<dbReference type="Proteomes" id="UP000815325">
    <property type="component" value="Unassembled WGS sequence"/>
</dbReference>
<feature type="compositionally biased region" description="Low complexity" evidence="1">
    <location>
        <begin position="294"/>
        <end position="323"/>
    </location>
</feature>
<feature type="compositionally biased region" description="Acidic residues" evidence="1">
    <location>
        <begin position="57"/>
        <end position="72"/>
    </location>
</feature>
<gene>
    <name evidence="2" type="ORF">DUNSADRAFT_9488</name>
</gene>
<keyword evidence="3" id="KW-1185">Reference proteome</keyword>
<feature type="compositionally biased region" description="Polar residues" evidence="1">
    <location>
        <begin position="700"/>
        <end position="710"/>
    </location>
</feature>
<dbReference type="EMBL" id="MU069780">
    <property type="protein sequence ID" value="KAF5834004.1"/>
    <property type="molecule type" value="Genomic_DNA"/>
</dbReference>
<feature type="compositionally biased region" description="Polar residues" evidence="1">
    <location>
        <begin position="428"/>
        <end position="444"/>
    </location>
</feature>
<organism evidence="2 3">
    <name type="scientific">Dunaliella salina</name>
    <name type="common">Green alga</name>
    <name type="synonym">Protococcus salinus</name>
    <dbReference type="NCBI Taxonomy" id="3046"/>
    <lineage>
        <taxon>Eukaryota</taxon>
        <taxon>Viridiplantae</taxon>
        <taxon>Chlorophyta</taxon>
        <taxon>core chlorophytes</taxon>
        <taxon>Chlorophyceae</taxon>
        <taxon>CS clade</taxon>
        <taxon>Chlamydomonadales</taxon>
        <taxon>Dunaliellaceae</taxon>
        <taxon>Dunaliella</taxon>
    </lineage>
</organism>
<feature type="compositionally biased region" description="Low complexity" evidence="1">
    <location>
        <begin position="814"/>
        <end position="827"/>
    </location>
</feature>
<accession>A0ABQ7GHD8</accession>
<evidence type="ECO:0000313" key="3">
    <source>
        <dbReference type="Proteomes" id="UP000815325"/>
    </source>
</evidence>
<feature type="region of interest" description="Disordered" evidence="1">
    <location>
        <begin position="183"/>
        <end position="338"/>
    </location>
</feature>
<feature type="compositionally biased region" description="Polar residues" evidence="1">
    <location>
        <begin position="387"/>
        <end position="402"/>
    </location>
</feature>
<feature type="compositionally biased region" description="Low complexity" evidence="1">
    <location>
        <begin position="254"/>
        <end position="271"/>
    </location>
</feature>
<feature type="compositionally biased region" description="Gly residues" evidence="1">
    <location>
        <begin position="228"/>
        <end position="241"/>
    </location>
</feature>
<feature type="compositionally biased region" description="Low complexity" evidence="1">
    <location>
        <begin position="216"/>
        <end position="227"/>
    </location>
</feature>
<feature type="compositionally biased region" description="Low complexity" evidence="1">
    <location>
        <begin position="491"/>
        <end position="504"/>
    </location>
</feature>
<name>A0ABQ7GHD8_DUNSA</name>
<feature type="compositionally biased region" description="Low complexity" evidence="1">
    <location>
        <begin position="669"/>
        <end position="687"/>
    </location>
</feature>
<feature type="compositionally biased region" description="Basic and acidic residues" evidence="1">
    <location>
        <begin position="1151"/>
        <end position="1164"/>
    </location>
</feature>
<feature type="region of interest" description="Disordered" evidence="1">
    <location>
        <begin position="1"/>
        <end position="96"/>
    </location>
</feature>
<sequence>MVQVAGNPCTQSGSRSLRAELQAHLPRLRDLDGPLSEGDDDTSVSDGAEQEQGSSGDEQDEQGLEAEGDLPDDGPPLPHLPQISDDGLPGSKDYAKESAEIGDLGVDGVEGAAGGNGRLVRSALDMLEELERACYASASRASRDSLRMSMSRAMRSVAEHPAMRSWRSTAGGLGGKAGAVAREVEGVQGEEGVGSEGVHGSRRSDDLAALPGRPSSGGSAAAAAASGGVFGRPRSGGGSGGIQPASADVSISTGPSSGGAPYLGPLPGAVPTLSESSTAPGLGGRSLRPVTPPASALASLRSSSARLGSLEHAPLPPHLLTTPGGQQGRPLSTQAQDSDEVLQQRVEADLDLLRTRLRDLTEPLTAAALRRAPGTSLAPAITGAATPPSQTVAAAPPSQTLRSPLPAVPSIAAPHTHRSTGAEPAASVPSSSHIDSTKVSTTGASDMDFTRPTSGAVSKPSPPKGTEPGGAQSRGPSTGRAGSGTSTQKVGSGASTHTAGSSASIQKAGDREGRSAGRGAGGERGGRTGGSAGRGKAVTGGRGAATGRGEKAAGRGVAAKAARQASRRPAAGSQGAEGGPVASSSEPAPMHAVTCNDQVAGCSDESSPGVLAGVEGGRGEGADVSRTEGDRGEGPGVSSTQGTQGDSAVDAAATQGNSAVNAEKMQGHSTQQPSSSRPTSAVSASRTLLWSASARPPPSATHSRPSSAASVGSRPASAIISRPGSARERPGSGSEGGGRPGSVNRVLRPASADAPRSGPGSVDKVRPVSAGMEGSRPGSVNRVRPASADMKGSRPGSTLRAGSPGGGGRGAGRGIASSIPGGSIGAAQDPVADLTQPTLLREEVEHKKAAAAARLAQQRAQQAALSGAIRALRQGAGGGLQGQTMAELRSSLTLRAAVEAGPGAADAVRAALASVRSNQDHLTVGSTGGLVSSALRDHASGLAATPYGARAAAVASQDNSLRNSMARLERLTASTKAALALRQQQSTGEGLDDAEQGNGAASDEGSSAEMSDDHMSVGAGMGRAEGSIASAPSSKYLELIRARAQARATIAEESEHEDEGKAADIGRADRLALPDLQIPEHATDRTLPKYIFLRRFPDKDRLTSSRPDALLVVPLKRAPRSNPHYELRSAGGRGGNREDSAPATGTPPTLKARDPSQLHPDQQHIHLVEVEYCEDTRP</sequence>
<feature type="compositionally biased region" description="Basic and acidic residues" evidence="1">
    <location>
        <begin position="617"/>
        <end position="633"/>
    </location>
</feature>
<proteinExistence type="predicted"/>